<evidence type="ECO:0000313" key="3">
    <source>
        <dbReference type="Proteomes" id="UP000067625"/>
    </source>
</evidence>
<evidence type="ECO:0000313" key="2">
    <source>
        <dbReference type="EMBL" id="ALC81168.1"/>
    </source>
</evidence>
<gene>
    <name evidence="2" type="ORF">AM592_05825</name>
</gene>
<keyword evidence="3" id="KW-1185">Reference proteome</keyword>
<sequence length="95" mass="10924">MDVKIDANALNWYKDELDLQNGDYVRFFVRYGGCSAVQQGFSLGVAKDRPQHLGVSTEVEGITFFIEEQDVWYFDDHDLVVGYSTSLEEPEFQYA</sequence>
<accession>A0A0M4FSX5</accession>
<dbReference type="PIRSF" id="PIRSF034852">
    <property type="entry name" value="UCP034852"/>
    <property type="match status" value="1"/>
</dbReference>
<proteinExistence type="inferred from homology"/>
<dbReference type="InterPro" id="IPR035903">
    <property type="entry name" value="HesB-like_dom_sf"/>
</dbReference>
<comment type="similarity">
    <text evidence="1">Belongs to the HesB/IscA family.</text>
</comment>
<dbReference type="PATRIC" id="fig|1441095.3.peg.1269"/>
<name>A0A0M4FSX5_9BACI</name>
<dbReference type="AlphaFoldDB" id="A0A0M4FSX5"/>
<dbReference type="OrthoDB" id="1645729at2"/>
<dbReference type="InterPro" id="IPR008326">
    <property type="entry name" value="PdhI-like"/>
</dbReference>
<evidence type="ECO:0008006" key="4">
    <source>
        <dbReference type="Google" id="ProtNLM"/>
    </source>
</evidence>
<dbReference type="RefSeq" id="WP_053602918.1">
    <property type="nucleotide sequence ID" value="NZ_CP012600.1"/>
</dbReference>
<dbReference type="Proteomes" id="UP000067625">
    <property type="component" value="Chromosome"/>
</dbReference>
<evidence type="ECO:0000256" key="1">
    <source>
        <dbReference type="ARBA" id="ARBA00006718"/>
    </source>
</evidence>
<reference evidence="3" key="1">
    <citation type="submission" date="2015-08" db="EMBL/GenBank/DDBJ databases">
        <title>Genome sequencing project for genomic taxonomy and phylogenomics of Bacillus-like bacteria.</title>
        <authorList>
            <person name="Liu B."/>
            <person name="Wang J."/>
            <person name="Zhu Y."/>
            <person name="Liu G."/>
            <person name="Chen Q."/>
            <person name="Chen Z."/>
            <person name="Lan J."/>
            <person name="Che J."/>
            <person name="Ge C."/>
            <person name="Shi H."/>
            <person name="Pan Z."/>
            <person name="Liu X."/>
        </authorList>
    </citation>
    <scope>NUCLEOTIDE SEQUENCE [LARGE SCALE GENOMIC DNA]</scope>
    <source>
        <strain evidence="3">FJAT-4402</strain>
    </source>
</reference>
<protein>
    <recommendedName>
        <fullName evidence="4">FeS cluster biogenesis domain-containing protein</fullName>
    </recommendedName>
</protein>
<dbReference type="EMBL" id="CP012600">
    <property type="protein sequence ID" value="ALC81168.1"/>
    <property type="molecule type" value="Genomic_DNA"/>
</dbReference>
<organism evidence="2 3">
    <name type="scientific">Bacillus gobiensis</name>
    <dbReference type="NCBI Taxonomy" id="1441095"/>
    <lineage>
        <taxon>Bacteria</taxon>
        <taxon>Bacillati</taxon>
        <taxon>Bacillota</taxon>
        <taxon>Bacilli</taxon>
        <taxon>Bacillales</taxon>
        <taxon>Bacillaceae</taxon>
        <taxon>Bacillus</taxon>
    </lineage>
</organism>
<dbReference type="SUPFAM" id="SSF89360">
    <property type="entry name" value="HesB-like domain"/>
    <property type="match status" value="1"/>
</dbReference>
<dbReference type="STRING" id="1441095.AM592_05825"/>
<reference evidence="2 3" key="2">
    <citation type="journal article" date="2016" name="Int. J. Syst. Evol. Microbiol.">
        <title>Bacillus gobiensis sp. nov., isolated from a soil sample.</title>
        <authorList>
            <person name="Liu B."/>
            <person name="Liu G.H."/>
            <person name="Cetin S."/>
            <person name="Schumann P."/>
            <person name="Pan Z.Z."/>
            <person name="Chen Q.Q."/>
        </authorList>
    </citation>
    <scope>NUCLEOTIDE SEQUENCE [LARGE SCALE GENOMIC DNA]</scope>
    <source>
        <strain evidence="2 3">FJAT-4402</strain>
    </source>
</reference>